<dbReference type="AlphaFoldDB" id="A0A7K1LT91"/>
<name>A0A7K1LT91_9FLAO</name>
<evidence type="ECO:0000259" key="1">
    <source>
        <dbReference type="PROSITE" id="PS50931"/>
    </source>
</evidence>
<organism evidence="2 3">
    <name type="scientific">Christiangramia aestuarii</name>
    <dbReference type="NCBI Taxonomy" id="1028746"/>
    <lineage>
        <taxon>Bacteria</taxon>
        <taxon>Pseudomonadati</taxon>
        <taxon>Bacteroidota</taxon>
        <taxon>Flavobacteriia</taxon>
        <taxon>Flavobacteriales</taxon>
        <taxon>Flavobacteriaceae</taxon>
        <taxon>Christiangramia</taxon>
    </lineage>
</organism>
<reference evidence="2 3" key="1">
    <citation type="submission" date="2019-07" db="EMBL/GenBank/DDBJ databases">
        <title>Gramella aestuarii sp. nov., isolated from a tidal flat, and emended description of Gramella echinicola.</title>
        <authorList>
            <person name="Liu L."/>
        </authorList>
    </citation>
    <scope>NUCLEOTIDE SEQUENCE [LARGE SCALE GENOMIC DNA]</scope>
    <source>
        <strain evidence="2 3">BS12</strain>
    </source>
</reference>
<keyword evidence="3" id="KW-1185">Reference proteome</keyword>
<protein>
    <submittedName>
        <fullName evidence="2">LysR family transcriptional regulator</fullName>
    </submittedName>
</protein>
<dbReference type="PROSITE" id="PS50931">
    <property type="entry name" value="HTH_LYSR"/>
    <property type="match status" value="1"/>
</dbReference>
<accession>A0A7K1LT91</accession>
<dbReference type="InterPro" id="IPR000847">
    <property type="entry name" value="LysR_HTH_N"/>
</dbReference>
<sequence length="28" mass="3095">MSPIDLNLIRTFVTLYEAGSVTLAAERL</sequence>
<evidence type="ECO:0000313" key="3">
    <source>
        <dbReference type="Proteomes" id="UP000460416"/>
    </source>
</evidence>
<feature type="domain" description="HTH lysR-type" evidence="1">
    <location>
        <begin position="4"/>
        <end position="28"/>
    </location>
</feature>
<dbReference type="EMBL" id="VJVW01000107">
    <property type="protein sequence ID" value="MUP44034.1"/>
    <property type="molecule type" value="Genomic_DNA"/>
</dbReference>
<feature type="non-terminal residue" evidence="2">
    <location>
        <position position="28"/>
    </location>
</feature>
<dbReference type="Proteomes" id="UP000460416">
    <property type="component" value="Unassembled WGS sequence"/>
</dbReference>
<comment type="caution">
    <text evidence="2">The sequence shown here is derived from an EMBL/GenBank/DDBJ whole genome shotgun (WGS) entry which is preliminary data.</text>
</comment>
<dbReference type="Gene3D" id="1.10.10.10">
    <property type="entry name" value="Winged helix-like DNA-binding domain superfamily/Winged helix DNA-binding domain"/>
    <property type="match status" value="1"/>
</dbReference>
<dbReference type="InterPro" id="IPR036388">
    <property type="entry name" value="WH-like_DNA-bd_sf"/>
</dbReference>
<dbReference type="GO" id="GO:0003700">
    <property type="term" value="F:DNA-binding transcription factor activity"/>
    <property type="evidence" value="ECO:0007669"/>
    <property type="project" value="InterPro"/>
</dbReference>
<proteinExistence type="predicted"/>
<evidence type="ECO:0000313" key="2">
    <source>
        <dbReference type="EMBL" id="MUP44034.1"/>
    </source>
</evidence>
<gene>
    <name evidence="2" type="ORF">FLP08_15810</name>
</gene>